<dbReference type="OrthoDB" id="184284at2759"/>
<dbReference type="EMBL" id="CAKKNE010000002">
    <property type="protein sequence ID" value="CAH0367771.1"/>
    <property type="molecule type" value="Genomic_DNA"/>
</dbReference>
<dbReference type="Gene3D" id="3.40.50.150">
    <property type="entry name" value="Vaccinia Virus protein VP39"/>
    <property type="match status" value="1"/>
</dbReference>
<dbReference type="PANTHER" id="PTHR44843">
    <property type="entry name" value="METHYLTRANSFERASE"/>
    <property type="match status" value="1"/>
</dbReference>
<proteinExistence type="predicted"/>
<dbReference type="Pfam" id="PF25276">
    <property type="entry name" value="DUF7870"/>
    <property type="match status" value="1"/>
</dbReference>
<feature type="domain" description="DUF7870" evidence="1">
    <location>
        <begin position="257"/>
        <end position="348"/>
    </location>
</feature>
<evidence type="ECO:0000259" key="1">
    <source>
        <dbReference type="Pfam" id="PF25276"/>
    </source>
</evidence>
<comment type="caution">
    <text evidence="2">The sequence shown here is derived from an EMBL/GenBank/DDBJ whole genome shotgun (WGS) entry which is preliminary data.</text>
</comment>
<dbReference type="AlphaFoldDB" id="A0A8J2SHE3"/>
<dbReference type="InterPro" id="IPR057192">
    <property type="entry name" value="DUF7870"/>
</dbReference>
<dbReference type="SUPFAM" id="SSF53335">
    <property type="entry name" value="S-adenosyl-L-methionine-dependent methyltransferases"/>
    <property type="match status" value="1"/>
</dbReference>
<protein>
    <recommendedName>
        <fullName evidence="1">DUF7870 domain-containing protein</fullName>
    </recommendedName>
</protein>
<sequence>MRDVKFSWGCVGAGSAILLFIAALANNVRHDTQMGGAADAVENNCLATTDHTCASRTNLAANKTCLVCVYQPCDRFRLKACAPIEPLKLKEWRHDARKELDIGVAARDFSLTGGPTDLRTGAINDLVVLKASWATEAVAAKRRIYVDLGANLYESSIGNWFRASYPDAGTYKVYAFEAEHKYDDSYAGHPDVTLLHYAVSTANGTVKWGKMEKKGGRTRSGFALGPGGRRRLGSGHNLVADGRRRLGSGHNLVQDGTRPAIDIADWLRRTVRPDDFVVVKMDIEGAEYDVVPHLLREKVADLIDELFLEIHTETNTCCKPPHDAGRHRPDAMRLLQSLRDAGVYAHEWL</sequence>
<dbReference type="Proteomes" id="UP000789595">
    <property type="component" value="Unassembled WGS sequence"/>
</dbReference>
<keyword evidence="3" id="KW-1185">Reference proteome</keyword>
<evidence type="ECO:0000313" key="3">
    <source>
        <dbReference type="Proteomes" id="UP000789595"/>
    </source>
</evidence>
<accession>A0A8J2SHE3</accession>
<organism evidence="2 3">
    <name type="scientific">Pelagomonas calceolata</name>
    <dbReference type="NCBI Taxonomy" id="35677"/>
    <lineage>
        <taxon>Eukaryota</taxon>
        <taxon>Sar</taxon>
        <taxon>Stramenopiles</taxon>
        <taxon>Ochrophyta</taxon>
        <taxon>Pelagophyceae</taxon>
        <taxon>Pelagomonadales</taxon>
        <taxon>Pelagomonadaceae</taxon>
        <taxon>Pelagomonas</taxon>
    </lineage>
</organism>
<gene>
    <name evidence="2" type="ORF">PECAL_2P08100</name>
</gene>
<name>A0A8J2SHE3_9STRA</name>
<dbReference type="PANTHER" id="PTHR44843:SF14">
    <property type="entry name" value="METHYLTRANSFERASE TYPE 11 DOMAIN-CONTAINING PROTEIN"/>
    <property type="match status" value="1"/>
</dbReference>
<dbReference type="InterPro" id="IPR029063">
    <property type="entry name" value="SAM-dependent_MTases_sf"/>
</dbReference>
<reference evidence="2" key="1">
    <citation type="submission" date="2021-11" db="EMBL/GenBank/DDBJ databases">
        <authorList>
            <consortium name="Genoscope - CEA"/>
            <person name="William W."/>
        </authorList>
    </citation>
    <scope>NUCLEOTIDE SEQUENCE</scope>
</reference>
<evidence type="ECO:0000313" key="2">
    <source>
        <dbReference type="EMBL" id="CAH0367771.1"/>
    </source>
</evidence>